<feature type="transmembrane region" description="Helical" evidence="1">
    <location>
        <begin position="49"/>
        <end position="69"/>
    </location>
</feature>
<evidence type="ECO:0000313" key="3">
    <source>
        <dbReference type="Proteomes" id="UP000051863"/>
    </source>
</evidence>
<feature type="transmembrane region" description="Helical" evidence="1">
    <location>
        <begin position="109"/>
        <end position="131"/>
    </location>
</feature>
<protein>
    <recommendedName>
        <fullName evidence="4">Transmembrane protein</fullName>
    </recommendedName>
</protein>
<evidence type="ECO:0000256" key="1">
    <source>
        <dbReference type="SAM" id="Phobius"/>
    </source>
</evidence>
<dbReference type="EMBL" id="LDJJ01000009">
    <property type="protein sequence ID" value="KRG71377.1"/>
    <property type="molecule type" value="Genomic_DNA"/>
</dbReference>
<comment type="caution">
    <text evidence="2">The sequence shown here is derived from an EMBL/GenBank/DDBJ whole genome shotgun (WGS) entry which is preliminary data.</text>
</comment>
<organism evidence="2 3">
    <name type="scientific">Stenotrophomonas terrae</name>
    <dbReference type="NCBI Taxonomy" id="405446"/>
    <lineage>
        <taxon>Bacteria</taxon>
        <taxon>Pseudomonadati</taxon>
        <taxon>Pseudomonadota</taxon>
        <taxon>Gammaproteobacteria</taxon>
        <taxon>Lysobacterales</taxon>
        <taxon>Lysobacteraceae</taxon>
        <taxon>Stenotrophomonas</taxon>
    </lineage>
</organism>
<name>A0A0R0CZR7_9GAMM</name>
<keyword evidence="1" id="KW-0812">Transmembrane</keyword>
<proteinExistence type="predicted"/>
<keyword evidence="1" id="KW-1133">Transmembrane helix</keyword>
<evidence type="ECO:0008006" key="4">
    <source>
        <dbReference type="Google" id="ProtNLM"/>
    </source>
</evidence>
<accession>A0A0R0CZR7</accession>
<keyword evidence="1" id="KW-0472">Membrane</keyword>
<dbReference type="AlphaFoldDB" id="A0A0R0CZR7"/>
<dbReference type="PATRIC" id="fig|405446.3.peg.3903"/>
<sequence>MKLSEARENYYRQSGLASAAARQLAFAGIAAIWVFNQPQDQPGIALPSILTWAMILLCLSLACDLLQYATSSAIWGYFHRAKEKELAAKSVTTDANVAASRWFNWPAIFFYWSKLALIIAAYACIAIFLFTHLSANS</sequence>
<feature type="transmembrane region" description="Helical" evidence="1">
    <location>
        <begin position="20"/>
        <end position="37"/>
    </location>
</feature>
<keyword evidence="3" id="KW-1185">Reference proteome</keyword>
<dbReference type="Proteomes" id="UP000051863">
    <property type="component" value="Unassembled WGS sequence"/>
</dbReference>
<gene>
    <name evidence="2" type="ORF">ABB27_03785</name>
</gene>
<evidence type="ECO:0000313" key="2">
    <source>
        <dbReference type="EMBL" id="KRG71377.1"/>
    </source>
</evidence>
<reference evidence="2 3" key="1">
    <citation type="submission" date="2015-05" db="EMBL/GenBank/DDBJ databases">
        <title>Genome sequencing and analysis of members of genus Stenotrophomonas.</title>
        <authorList>
            <person name="Patil P.P."/>
            <person name="Midha S."/>
            <person name="Patil P.B."/>
        </authorList>
    </citation>
    <scope>NUCLEOTIDE SEQUENCE [LARGE SCALE GENOMIC DNA]</scope>
    <source>
        <strain evidence="2 3">DSM 18941</strain>
    </source>
</reference>